<dbReference type="AlphaFoldDB" id="A0A5B8VAQ2"/>
<dbReference type="RefSeq" id="WP_147190726.1">
    <property type="nucleotide sequence ID" value="NZ_CP042435.1"/>
</dbReference>
<evidence type="ECO:0000313" key="1">
    <source>
        <dbReference type="EMBL" id="QEC68570.1"/>
    </source>
</evidence>
<proteinExistence type="predicted"/>
<sequence length="128" mass="14061">MSTTEANIKIARHNGIVTSISVFMPIWSKTSDHGKLLIQLPLLGIDTIAKDEADSEIAIKEAIQSFCIVAEKFGQGIEIELQALGWIAVDGESGEPLLGYNVEETDELLERLFHTGENYVNPHLEIVA</sequence>
<dbReference type="KEGG" id="pgin:FRZ67_15105"/>
<reference evidence="1 2" key="1">
    <citation type="journal article" date="2016" name="Int. J. Syst. Evol. Microbiol.">
        <title>Panacibacter ginsenosidivorans gen. nov., sp. nov., with ginsenoside converting activity isolated from soil of a ginseng field.</title>
        <authorList>
            <person name="Siddiqi M.Z."/>
            <person name="Muhammad Shafi S."/>
            <person name="Choi K.D."/>
            <person name="Im W.T."/>
        </authorList>
    </citation>
    <scope>NUCLEOTIDE SEQUENCE [LARGE SCALE GENOMIC DNA]</scope>
    <source>
        <strain evidence="1 2">Gsoil1550</strain>
    </source>
</reference>
<dbReference type="OrthoDB" id="672503at2"/>
<organism evidence="1 2">
    <name type="scientific">Panacibacter ginsenosidivorans</name>
    <dbReference type="NCBI Taxonomy" id="1813871"/>
    <lineage>
        <taxon>Bacteria</taxon>
        <taxon>Pseudomonadati</taxon>
        <taxon>Bacteroidota</taxon>
        <taxon>Chitinophagia</taxon>
        <taxon>Chitinophagales</taxon>
        <taxon>Chitinophagaceae</taxon>
        <taxon>Panacibacter</taxon>
    </lineage>
</organism>
<accession>A0A5B8VAQ2</accession>
<dbReference type="EMBL" id="CP042435">
    <property type="protein sequence ID" value="QEC68570.1"/>
    <property type="molecule type" value="Genomic_DNA"/>
</dbReference>
<gene>
    <name evidence="1" type="ORF">FRZ67_15105</name>
</gene>
<evidence type="ECO:0000313" key="2">
    <source>
        <dbReference type="Proteomes" id="UP000321533"/>
    </source>
</evidence>
<protein>
    <submittedName>
        <fullName evidence="1">Uncharacterized protein</fullName>
    </submittedName>
</protein>
<keyword evidence="2" id="KW-1185">Reference proteome</keyword>
<dbReference type="Proteomes" id="UP000321533">
    <property type="component" value="Chromosome"/>
</dbReference>
<name>A0A5B8VAQ2_9BACT</name>